<proteinExistence type="predicted"/>
<sequence length="354" mass="36970">MLDPPHQRKQLPSPPLVIQGFLIFFSFLCMILSIAYGVQIRDAPAYSYFSITNTWESTGSGVLYFLPAPFTLTLTIVSLTLYHRTPIPLLYSLLTSALMFFSWIIVLIFWTQCHADLWGTLSYDDRLCYQRSLRPGRRNQTYRGVSDSLAHAGMAFGCLVIIVPNTPMTSANGAATFAPAPACSSGAPVADGDPVLAVRFPAFVVTPDTYPLGSPDPDATPDGNTALLVTSVLSALSVFVSYAGTLTPAAVVGSSTSLSLSTEEAEGADVALAEPHPGRKSGEGSTATAAVEEGADFAVGRVPVDHGGAAEGDGLGGGAAFEVGLCEHGGRKGEEGEGGLHFEGVCLEGVGFGG</sequence>
<evidence type="ECO:0000313" key="2">
    <source>
        <dbReference type="EMBL" id="KAK3214145.1"/>
    </source>
</evidence>
<keyword evidence="1" id="KW-0812">Transmembrane</keyword>
<evidence type="ECO:0000256" key="1">
    <source>
        <dbReference type="SAM" id="Phobius"/>
    </source>
</evidence>
<keyword evidence="1" id="KW-0472">Membrane</keyword>
<keyword evidence="3" id="KW-1185">Reference proteome</keyword>
<dbReference type="AlphaFoldDB" id="A0AAN6RI51"/>
<evidence type="ECO:0000313" key="3">
    <source>
        <dbReference type="Proteomes" id="UP001280581"/>
    </source>
</evidence>
<comment type="caution">
    <text evidence="2">The sequence shown here is derived from an EMBL/GenBank/DDBJ whole genome shotgun (WGS) entry which is preliminary data.</text>
</comment>
<protein>
    <submittedName>
        <fullName evidence="2">Uncharacterized protein</fullName>
    </submittedName>
</protein>
<feature type="transmembrane region" description="Helical" evidence="1">
    <location>
        <begin position="61"/>
        <end position="82"/>
    </location>
</feature>
<feature type="transmembrane region" description="Helical" evidence="1">
    <location>
        <begin position="89"/>
        <end position="110"/>
    </location>
</feature>
<keyword evidence="1" id="KW-1133">Transmembrane helix</keyword>
<gene>
    <name evidence="2" type="ORF">GRF29_28g2149821</name>
</gene>
<feature type="transmembrane region" description="Helical" evidence="1">
    <location>
        <begin position="21"/>
        <end position="41"/>
    </location>
</feature>
<organism evidence="2 3">
    <name type="scientific">Pseudopithomyces chartarum</name>
    <dbReference type="NCBI Taxonomy" id="1892770"/>
    <lineage>
        <taxon>Eukaryota</taxon>
        <taxon>Fungi</taxon>
        <taxon>Dikarya</taxon>
        <taxon>Ascomycota</taxon>
        <taxon>Pezizomycotina</taxon>
        <taxon>Dothideomycetes</taxon>
        <taxon>Pleosporomycetidae</taxon>
        <taxon>Pleosporales</taxon>
        <taxon>Massarineae</taxon>
        <taxon>Didymosphaeriaceae</taxon>
        <taxon>Pseudopithomyces</taxon>
    </lineage>
</organism>
<accession>A0AAN6RI51</accession>
<reference evidence="2 3" key="1">
    <citation type="submission" date="2021-02" db="EMBL/GenBank/DDBJ databases">
        <title>Genome assembly of Pseudopithomyces chartarum.</title>
        <authorList>
            <person name="Jauregui R."/>
            <person name="Singh J."/>
            <person name="Voisey C."/>
        </authorList>
    </citation>
    <scope>NUCLEOTIDE SEQUENCE [LARGE SCALE GENOMIC DNA]</scope>
    <source>
        <strain evidence="2 3">AGR01</strain>
    </source>
</reference>
<name>A0AAN6RI51_9PLEO</name>
<dbReference type="EMBL" id="WVTA01000004">
    <property type="protein sequence ID" value="KAK3214145.1"/>
    <property type="molecule type" value="Genomic_DNA"/>
</dbReference>
<dbReference type="Proteomes" id="UP001280581">
    <property type="component" value="Unassembled WGS sequence"/>
</dbReference>